<gene>
    <name evidence="9" type="ORF">QBC40DRAFT_274610</name>
</gene>
<dbReference type="GO" id="GO:0005829">
    <property type="term" value="C:cytosol"/>
    <property type="evidence" value="ECO:0007669"/>
    <property type="project" value="TreeGrafter"/>
</dbReference>
<keyword evidence="5 7" id="KW-0676">Redox-active center</keyword>
<comment type="function">
    <text evidence="7">Thiol-specific peroxidase that catalyzes the reduction of hydrogen peroxide and organic hydroperoxides to water and alcohols, respectively. Plays a role in cell protection against oxidative stress by detoxifying peroxides.</text>
</comment>
<dbReference type="Gene3D" id="3.40.30.10">
    <property type="entry name" value="Glutaredoxin"/>
    <property type="match status" value="1"/>
</dbReference>
<evidence type="ECO:0000256" key="5">
    <source>
        <dbReference type="ARBA" id="ARBA00023284"/>
    </source>
</evidence>
<dbReference type="GO" id="GO:0005777">
    <property type="term" value="C:peroxisome"/>
    <property type="evidence" value="ECO:0007669"/>
    <property type="project" value="TreeGrafter"/>
</dbReference>
<keyword evidence="2 7" id="KW-0575">Peroxidase</keyword>
<name>A0AAN7AYG7_9PEZI</name>
<evidence type="ECO:0000313" key="10">
    <source>
        <dbReference type="Proteomes" id="UP001303160"/>
    </source>
</evidence>
<feature type="active site" description="Cysteine sulfenic acid (-SOH) intermediate" evidence="6">
    <location>
        <position position="79"/>
    </location>
</feature>
<evidence type="ECO:0000256" key="7">
    <source>
        <dbReference type="RuleBase" id="RU366011"/>
    </source>
</evidence>
<evidence type="ECO:0000256" key="2">
    <source>
        <dbReference type="ARBA" id="ARBA00022559"/>
    </source>
</evidence>
<dbReference type="PANTHER" id="PTHR10430:SF39">
    <property type="entry name" value="PEROXISOMAL MEMBRANE ASSOCIATED PROTEIN 20"/>
    <property type="match status" value="1"/>
</dbReference>
<keyword evidence="10" id="KW-1185">Reference proteome</keyword>
<dbReference type="FunFam" id="3.40.30.10:FF:000159">
    <property type="entry name" value="Peroxiredoxin"/>
    <property type="match status" value="1"/>
</dbReference>
<keyword evidence="3 7" id="KW-0049">Antioxidant</keyword>
<dbReference type="GO" id="GO:0034599">
    <property type="term" value="P:cellular response to oxidative stress"/>
    <property type="evidence" value="ECO:0007669"/>
    <property type="project" value="InterPro"/>
</dbReference>
<keyword evidence="4 7" id="KW-0560">Oxidoreductase</keyword>
<organism evidence="9 10">
    <name type="scientific">Triangularia verruculosa</name>
    <dbReference type="NCBI Taxonomy" id="2587418"/>
    <lineage>
        <taxon>Eukaryota</taxon>
        <taxon>Fungi</taxon>
        <taxon>Dikarya</taxon>
        <taxon>Ascomycota</taxon>
        <taxon>Pezizomycotina</taxon>
        <taxon>Sordariomycetes</taxon>
        <taxon>Sordariomycetidae</taxon>
        <taxon>Sordariales</taxon>
        <taxon>Podosporaceae</taxon>
        <taxon>Triangularia</taxon>
    </lineage>
</organism>
<dbReference type="GO" id="GO:0045454">
    <property type="term" value="P:cell redox homeostasis"/>
    <property type="evidence" value="ECO:0007669"/>
    <property type="project" value="TreeGrafter"/>
</dbReference>
<dbReference type="Pfam" id="PF08534">
    <property type="entry name" value="Redoxin"/>
    <property type="match status" value="1"/>
</dbReference>
<evidence type="ECO:0000256" key="1">
    <source>
        <dbReference type="ARBA" id="ARBA00010505"/>
    </source>
</evidence>
<evidence type="ECO:0000259" key="8">
    <source>
        <dbReference type="Pfam" id="PF08534"/>
    </source>
</evidence>
<dbReference type="GO" id="GO:0005739">
    <property type="term" value="C:mitochondrion"/>
    <property type="evidence" value="ECO:0007669"/>
    <property type="project" value="TreeGrafter"/>
</dbReference>
<accession>A0AAN7AYG7</accession>
<dbReference type="EMBL" id="MU863888">
    <property type="protein sequence ID" value="KAK4203604.1"/>
    <property type="molecule type" value="Genomic_DNA"/>
</dbReference>
<dbReference type="GO" id="GO:0008379">
    <property type="term" value="F:thioredoxin peroxidase activity"/>
    <property type="evidence" value="ECO:0007669"/>
    <property type="project" value="InterPro"/>
</dbReference>
<proteinExistence type="inferred from homology"/>
<dbReference type="SUPFAM" id="SSF52833">
    <property type="entry name" value="Thioredoxin-like"/>
    <property type="match status" value="1"/>
</dbReference>
<evidence type="ECO:0000313" key="9">
    <source>
        <dbReference type="EMBL" id="KAK4203604.1"/>
    </source>
</evidence>
<dbReference type="InterPro" id="IPR013740">
    <property type="entry name" value="Redoxin"/>
</dbReference>
<dbReference type="PANTHER" id="PTHR10430">
    <property type="entry name" value="PEROXIREDOXIN"/>
    <property type="match status" value="1"/>
</dbReference>
<dbReference type="CDD" id="cd03013">
    <property type="entry name" value="PRX5_like"/>
    <property type="match status" value="1"/>
</dbReference>
<evidence type="ECO:0000256" key="3">
    <source>
        <dbReference type="ARBA" id="ARBA00022862"/>
    </source>
</evidence>
<evidence type="ECO:0000256" key="4">
    <source>
        <dbReference type="ARBA" id="ARBA00023002"/>
    </source>
</evidence>
<dbReference type="InterPro" id="IPR037944">
    <property type="entry name" value="PRX5-like"/>
</dbReference>
<sequence length="190" mass="20380">MSLLRPLARAALRPTTTPFATRAFSTTFPRLIKPGQPLPDVGAILHESNPGNKVNLTDDASKLNNLILIGVPAAFSPACSATHVPGFLQHPKAQDYDQIAVVSVNDVFVMKAWGDVLNPEGRENVRFLADPSGEFTKALDMLWDGKAIFGNERSKRYTIVVEGGKVKSVAVEPDNTGTSVSLAENVLGKA</sequence>
<reference evidence="9" key="2">
    <citation type="submission" date="2023-05" db="EMBL/GenBank/DDBJ databases">
        <authorList>
            <consortium name="Lawrence Berkeley National Laboratory"/>
            <person name="Steindorff A."/>
            <person name="Hensen N."/>
            <person name="Bonometti L."/>
            <person name="Westerberg I."/>
            <person name="Brannstrom I.O."/>
            <person name="Guillou S."/>
            <person name="Cros-Aarteil S."/>
            <person name="Calhoun S."/>
            <person name="Haridas S."/>
            <person name="Kuo A."/>
            <person name="Mondo S."/>
            <person name="Pangilinan J."/>
            <person name="Riley R."/>
            <person name="Labutti K."/>
            <person name="Andreopoulos B."/>
            <person name="Lipzen A."/>
            <person name="Chen C."/>
            <person name="Yanf M."/>
            <person name="Daum C."/>
            <person name="Ng V."/>
            <person name="Clum A."/>
            <person name="Ohm R."/>
            <person name="Martin F."/>
            <person name="Silar P."/>
            <person name="Natvig D."/>
            <person name="Lalanne C."/>
            <person name="Gautier V."/>
            <person name="Ament-Velasquez S.L."/>
            <person name="Kruys A."/>
            <person name="Hutchinson M.I."/>
            <person name="Powell A.J."/>
            <person name="Barry K."/>
            <person name="Miller A.N."/>
            <person name="Grigoriev I.V."/>
            <person name="Debuchy R."/>
            <person name="Gladieux P."/>
            <person name="Thoren M.H."/>
            <person name="Johannesson H."/>
        </authorList>
    </citation>
    <scope>NUCLEOTIDE SEQUENCE</scope>
    <source>
        <strain evidence="9">CBS 315.58</strain>
    </source>
</reference>
<reference evidence="9" key="1">
    <citation type="journal article" date="2023" name="Mol. Phylogenet. Evol.">
        <title>Genome-scale phylogeny and comparative genomics of the fungal order Sordariales.</title>
        <authorList>
            <person name="Hensen N."/>
            <person name="Bonometti L."/>
            <person name="Westerberg I."/>
            <person name="Brannstrom I.O."/>
            <person name="Guillou S."/>
            <person name="Cros-Aarteil S."/>
            <person name="Calhoun S."/>
            <person name="Haridas S."/>
            <person name="Kuo A."/>
            <person name="Mondo S."/>
            <person name="Pangilinan J."/>
            <person name="Riley R."/>
            <person name="LaButti K."/>
            <person name="Andreopoulos B."/>
            <person name="Lipzen A."/>
            <person name="Chen C."/>
            <person name="Yan M."/>
            <person name="Daum C."/>
            <person name="Ng V."/>
            <person name="Clum A."/>
            <person name="Steindorff A."/>
            <person name="Ohm R.A."/>
            <person name="Martin F."/>
            <person name="Silar P."/>
            <person name="Natvig D.O."/>
            <person name="Lalanne C."/>
            <person name="Gautier V."/>
            <person name="Ament-Velasquez S.L."/>
            <person name="Kruys A."/>
            <person name="Hutchinson M.I."/>
            <person name="Powell A.J."/>
            <person name="Barry K."/>
            <person name="Miller A.N."/>
            <person name="Grigoriev I.V."/>
            <person name="Debuchy R."/>
            <person name="Gladieux P."/>
            <person name="Hiltunen Thoren M."/>
            <person name="Johannesson H."/>
        </authorList>
    </citation>
    <scope>NUCLEOTIDE SEQUENCE</scope>
    <source>
        <strain evidence="9">CBS 315.58</strain>
    </source>
</reference>
<evidence type="ECO:0000256" key="6">
    <source>
        <dbReference type="PIRSR" id="PIRSR637944-1"/>
    </source>
</evidence>
<comment type="caution">
    <text evidence="9">The sequence shown here is derived from an EMBL/GenBank/DDBJ whole genome shotgun (WGS) entry which is preliminary data.</text>
</comment>
<feature type="domain" description="Redoxin" evidence="8">
    <location>
        <begin position="33"/>
        <end position="187"/>
    </location>
</feature>
<dbReference type="GO" id="GO:0042744">
    <property type="term" value="P:hydrogen peroxide catabolic process"/>
    <property type="evidence" value="ECO:0007669"/>
    <property type="project" value="TreeGrafter"/>
</dbReference>
<dbReference type="InterPro" id="IPR036249">
    <property type="entry name" value="Thioredoxin-like_sf"/>
</dbReference>
<dbReference type="Proteomes" id="UP001303160">
    <property type="component" value="Unassembled WGS sequence"/>
</dbReference>
<dbReference type="AlphaFoldDB" id="A0AAN7AYG7"/>
<protein>
    <submittedName>
        <fullName evidence="9">Peroxisomal membrane protein prx5-like peroxiredoxin</fullName>
    </submittedName>
</protein>
<comment type="similarity">
    <text evidence="1 7">Belongs to the peroxiredoxin family. Prx5 subfamily.</text>
</comment>